<dbReference type="OrthoDB" id="5984008at2759"/>
<evidence type="ECO:0000256" key="6">
    <source>
        <dbReference type="ARBA" id="ARBA00023040"/>
    </source>
</evidence>
<name>A0A2B4STY3_STYPI</name>
<evidence type="ECO:0000256" key="8">
    <source>
        <dbReference type="ARBA" id="ARBA00023170"/>
    </source>
</evidence>
<dbReference type="InterPro" id="IPR050726">
    <property type="entry name" value="mGluR"/>
</dbReference>
<evidence type="ECO:0000313" key="13">
    <source>
        <dbReference type="EMBL" id="PFX32806.1"/>
    </source>
</evidence>
<evidence type="ECO:0000256" key="2">
    <source>
        <dbReference type="ARBA" id="ARBA00022475"/>
    </source>
</evidence>
<evidence type="ECO:0000256" key="7">
    <source>
        <dbReference type="ARBA" id="ARBA00023136"/>
    </source>
</evidence>
<evidence type="ECO:0000259" key="12">
    <source>
        <dbReference type="Pfam" id="PF01094"/>
    </source>
</evidence>
<reference evidence="14" key="1">
    <citation type="journal article" date="2017" name="bioRxiv">
        <title>Comparative analysis of the genomes of Stylophora pistillata and Acropora digitifera provides evidence for extensive differences between species of corals.</title>
        <authorList>
            <person name="Voolstra C.R."/>
            <person name="Li Y."/>
            <person name="Liew Y.J."/>
            <person name="Baumgarten S."/>
            <person name="Zoccola D."/>
            <person name="Flot J.-F."/>
            <person name="Tambutte S."/>
            <person name="Allemand D."/>
            <person name="Aranda M."/>
        </authorList>
    </citation>
    <scope>NUCLEOTIDE SEQUENCE [LARGE SCALE GENOMIC DNA]</scope>
</reference>
<evidence type="ECO:0000256" key="9">
    <source>
        <dbReference type="ARBA" id="ARBA00023180"/>
    </source>
</evidence>
<keyword evidence="7" id="KW-0472">Membrane</keyword>
<dbReference type="Proteomes" id="UP000225706">
    <property type="component" value="Unassembled WGS sequence"/>
</dbReference>
<keyword evidence="3" id="KW-0812">Transmembrane</keyword>
<evidence type="ECO:0000256" key="4">
    <source>
        <dbReference type="ARBA" id="ARBA00022729"/>
    </source>
</evidence>
<dbReference type="EMBL" id="LSMT01000018">
    <property type="protein sequence ID" value="PFX32806.1"/>
    <property type="molecule type" value="Genomic_DNA"/>
</dbReference>
<feature type="domain" description="Receptor ligand binding region" evidence="12">
    <location>
        <begin position="1"/>
        <end position="282"/>
    </location>
</feature>
<evidence type="ECO:0000256" key="3">
    <source>
        <dbReference type="ARBA" id="ARBA00022692"/>
    </source>
</evidence>
<comment type="caution">
    <text evidence="13">The sequence shown here is derived from an EMBL/GenBank/DDBJ whole genome shotgun (WGS) entry which is preliminary data.</text>
</comment>
<proteinExistence type="predicted"/>
<dbReference type="InterPro" id="IPR001828">
    <property type="entry name" value="ANF_lig-bd_rcpt"/>
</dbReference>
<keyword evidence="10" id="KW-0807">Transducer</keyword>
<evidence type="ECO:0000313" key="14">
    <source>
        <dbReference type="Proteomes" id="UP000225706"/>
    </source>
</evidence>
<accession>A0A2B4STY3</accession>
<dbReference type="SUPFAM" id="SSF53822">
    <property type="entry name" value="Periplasmic binding protein-like I"/>
    <property type="match status" value="1"/>
</dbReference>
<comment type="subcellular location">
    <subcellularLocation>
        <location evidence="1">Cell membrane</location>
        <topology evidence="1">Multi-pass membrane protein</topology>
    </subcellularLocation>
</comment>
<dbReference type="Gene3D" id="3.40.50.2300">
    <property type="match status" value="2"/>
</dbReference>
<keyword evidence="5" id="KW-1133">Transmembrane helix</keyword>
<keyword evidence="6" id="KW-0297">G-protein coupled receptor</keyword>
<dbReference type="FunFam" id="3.40.50.2300:FF:000016">
    <property type="entry name" value="Taste 1 receptor member 2"/>
    <property type="match status" value="1"/>
</dbReference>
<dbReference type="PRINTS" id="PR00592">
    <property type="entry name" value="CASENSINGR"/>
</dbReference>
<keyword evidence="2" id="KW-1003">Cell membrane</keyword>
<keyword evidence="4" id="KW-0732">Signal</keyword>
<evidence type="ECO:0000256" key="11">
    <source>
        <dbReference type="SAM" id="MobiDB-lite"/>
    </source>
</evidence>
<organism evidence="13 14">
    <name type="scientific">Stylophora pistillata</name>
    <name type="common">Smooth cauliflower coral</name>
    <dbReference type="NCBI Taxonomy" id="50429"/>
    <lineage>
        <taxon>Eukaryota</taxon>
        <taxon>Metazoa</taxon>
        <taxon>Cnidaria</taxon>
        <taxon>Anthozoa</taxon>
        <taxon>Hexacorallia</taxon>
        <taxon>Scleractinia</taxon>
        <taxon>Astrocoeniina</taxon>
        <taxon>Pocilloporidae</taxon>
        <taxon>Stylophora</taxon>
    </lineage>
</organism>
<sequence length="461" mass="50610">MADLVSYFGWNYVSTIATDEDYGRLGIEAFKREIKTRNVCISIDELFHPDYTLPETKAQISTIVGALKADRLAKVVVLFCEIPNAHAFLEEAERQGVEGKIWIGTDSWGDKNSILSFRDSTVGGMLGVVPSKGNIKKFEDYMAQLTPANTEHNPWFGDYWQGTYRCSKERIAHLNDSSEGGKQNRSLHQVKCDGFSSDATLPNAAKLELNKAANVMDAVYSVALALDNMIRCEKGRGLLTNGNCPSITNGIEASDVLTYIKNMSFTGKLGFPIGFDKYGDIKGEKRFSSVSNCDLLPYNIICPLTEEKVRKLINSSANKSCNLDPMPTSLVIDCIDVLLPIITKMINLSLESGLFADDWKCALVLPLLKKSGLDLLYKNYRPVSNLHPTQTPGKAKNLSRWEPGTGPHADSIFITSQTSRGTDGIPECHSHAVVHRVSLGTTKSRATPNAAGSVFSARLEA</sequence>
<dbReference type="STRING" id="50429.A0A2B4STY3"/>
<dbReference type="InterPro" id="IPR028082">
    <property type="entry name" value="Peripla_BP_I"/>
</dbReference>
<dbReference type="PANTHER" id="PTHR24060">
    <property type="entry name" value="METABOTROPIC GLUTAMATE RECEPTOR"/>
    <property type="match status" value="1"/>
</dbReference>
<dbReference type="GO" id="GO:0005886">
    <property type="term" value="C:plasma membrane"/>
    <property type="evidence" value="ECO:0007669"/>
    <property type="project" value="UniProtKB-SubCell"/>
</dbReference>
<dbReference type="GO" id="GO:0004930">
    <property type="term" value="F:G protein-coupled receptor activity"/>
    <property type="evidence" value="ECO:0007669"/>
    <property type="project" value="UniProtKB-KW"/>
</dbReference>
<evidence type="ECO:0000256" key="5">
    <source>
        <dbReference type="ARBA" id="ARBA00022989"/>
    </source>
</evidence>
<keyword evidence="8 13" id="KW-0675">Receptor</keyword>
<keyword evidence="14" id="KW-1185">Reference proteome</keyword>
<keyword evidence="9" id="KW-0325">Glycoprotein</keyword>
<dbReference type="AlphaFoldDB" id="A0A2B4STY3"/>
<gene>
    <name evidence="13" type="primary">CASR</name>
    <name evidence="13" type="ORF">AWC38_SpisGene2286</name>
</gene>
<protein>
    <submittedName>
        <fullName evidence="13">Extracellular calcium-sensing receptor</fullName>
    </submittedName>
</protein>
<feature type="region of interest" description="Disordered" evidence="11">
    <location>
        <begin position="388"/>
        <end position="407"/>
    </location>
</feature>
<evidence type="ECO:0000256" key="1">
    <source>
        <dbReference type="ARBA" id="ARBA00004651"/>
    </source>
</evidence>
<dbReference type="InterPro" id="IPR000068">
    <property type="entry name" value="GPCR_3_Ca_sens_rcpt-rel"/>
</dbReference>
<evidence type="ECO:0000256" key="10">
    <source>
        <dbReference type="ARBA" id="ARBA00023224"/>
    </source>
</evidence>
<dbReference type="Pfam" id="PF01094">
    <property type="entry name" value="ANF_receptor"/>
    <property type="match status" value="1"/>
</dbReference>